<dbReference type="Pfam" id="PF01968">
    <property type="entry name" value="Hydantoinase_A"/>
    <property type="match status" value="1"/>
</dbReference>
<evidence type="ECO:0000259" key="1">
    <source>
        <dbReference type="Pfam" id="PF01968"/>
    </source>
</evidence>
<dbReference type="OrthoDB" id="9768323at2"/>
<evidence type="ECO:0000259" key="2">
    <source>
        <dbReference type="Pfam" id="PF05378"/>
    </source>
</evidence>
<dbReference type="GO" id="GO:0005829">
    <property type="term" value="C:cytosol"/>
    <property type="evidence" value="ECO:0007669"/>
    <property type="project" value="TreeGrafter"/>
</dbReference>
<dbReference type="PANTHER" id="PTHR11365:SF2">
    <property type="entry name" value="5-OXOPROLINASE"/>
    <property type="match status" value="1"/>
</dbReference>
<keyword evidence="4" id="KW-1185">Reference proteome</keyword>
<dbReference type="Pfam" id="PF05378">
    <property type="entry name" value="Hydant_A_N"/>
    <property type="match status" value="1"/>
</dbReference>
<dbReference type="EMBL" id="FOTS01000012">
    <property type="protein sequence ID" value="SFL65116.1"/>
    <property type="molecule type" value="Genomic_DNA"/>
</dbReference>
<dbReference type="GO" id="GO:0017168">
    <property type="term" value="F:5-oxoprolinase (ATP-hydrolyzing) activity"/>
    <property type="evidence" value="ECO:0007669"/>
    <property type="project" value="TreeGrafter"/>
</dbReference>
<dbReference type="InterPro" id="IPR045079">
    <property type="entry name" value="Oxoprolinase-like"/>
</dbReference>
<dbReference type="InterPro" id="IPR008040">
    <property type="entry name" value="Hydant_A_N"/>
</dbReference>
<dbReference type="InterPro" id="IPR002821">
    <property type="entry name" value="Hydantoinase_A"/>
</dbReference>
<protein>
    <submittedName>
        <fullName evidence="3">N-methylhydantoinase A/oxoprolinase/acetone carboxylase, beta subunit</fullName>
    </submittedName>
</protein>
<dbReference type="STRING" id="1123291.SAMN04490355_101235"/>
<gene>
    <name evidence="3" type="ORF">SAMN04490355_101235</name>
</gene>
<dbReference type="GO" id="GO:0006749">
    <property type="term" value="P:glutathione metabolic process"/>
    <property type="evidence" value="ECO:0007669"/>
    <property type="project" value="TreeGrafter"/>
</dbReference>
<dbReference type="AlphaFoldDB" id="A0A1I4JG69"/>
<dbReference type="PANTHER" id="PTHR11365">
    <property type="entry name" value="5-OXOPROLINASE RELATED"/>
    <property type="match status" value="1"/>
</dbReference>
<dbReference type="SUPFAM" id="SSF53067">
    <property type="entry name" value="Actin-like ATPase domain"/>
    <property type="match status" value="1"/>
</dbReference>
<name>A0A1I4JG69_9FIRM</name>
<reference evidence="4" key="1">
    <citation type="submission" date="2016-10" db="EMBL/GenBank/DDBJ databases">
        <authorList>
            <person name="Varghese N."/>
            <person name="Submissions S."/>
        </authorList>
    </citation>
    <scope>NUCLEOTIDE SEQUENCE [LARGE SCALE GENOMIC DNA]</scope>
    <source>
        <strain evidence="4">DSM 13327</strain>
    </source>
</reference>
<dbReference type="InterPro" id="IPR043129">
    <property type="entry name" value="ATPase_NBD"/>
</dbReference>
<feature type="domain" description="Hydantoinase A/oxoprolinase" evidence="1">
    <location>
        <begin position="188"/>
        <end position="468"/>
    </location>
</feature>
<proteinExistence type="predicted"/>
<sequence length="565" mass="60221">MGFIPGKRGDNMFLGLDVGGTFTDGVVVADGKIVSMVKAPTTNENLLRCILTVVDKMVEDIGSKAFERIVLSTTIVTNAIVEGKIDQVALCIMPGPGMNIADILPVEPYILSGYIDHRGREMAQPSKEEVLSACRHFASCDVFVVSGKFAVRNPNFESAVADWIQEKVSPMHISRGGKVSGTLNFLRRTNSAYYNAAVWRRFNAFATAVEEALTIRGVYSPVFVLKADGGTLPLSVARNCPIEAIFTGPAASTIGVMGMNGDAAVSGISLDIGGTTTDIALWQKGRPALAKEGAAVAGHRTGVQGFRLKSAGIGGDSLVFWENHVLKVGPMRHGPAMAAGGPKPTVTDAMVAAGFIDFGDRALAVKAMKQLALQGQSPEEMASQVVDKAVNDICQAIADLLDEQAAEPLYHVEEIVYERKFVLETIIGVGGGAAGLVPLIAKKLGISYTLPENGKVANAFGAAVARPTIAITLRADTAEGYYTVPELGIKNRLPRGNSSLQNMYELAEKHLAELAQRNSIFAGETQIVQSEEFNMVRGFTSVGKIMTCRLQIKPGVLQYGEEELC</sequence>
<evidence type="ECO:0000313" key="3">
    <source>
        <dbReference type="EMBL" id="SFL65116.1"/>
    </source>
</evidence>
<feature type="domain" description="Hydantoinase/oxoprolinase N-terminal" evidence="2">
    <location>
        <begin position="14"/>
        <end position="167"/>
    </location>
</feature>
<evidence type="ECO:0000313" key="4">
    <source>
        <dbReference type="Proteomes" id="UP000199520"/>
    </source>
</evidence>
<organism evidence="3 4">
    <name type="scientific">Pelosinus propionicus DSM 13327</name>
    <dbReference type="NCBI Taxonomy" id="1123291"/>
    <lineage>
        <taxon>Bacteria</taxon>
        <taxon>Bacillati</taxon>
        <taxon>Bacillota</taxon>
        <taxon>Negativicutes</taxon>
        <taxon>Selenomonadales</taxon>
        <taxon>Sporomusaceae</taxon>
        <taxon>Pelosinus</taxon>
    </lineage>
</organism>
<accession>A0A1I4JG69</accession>
<dbReference type="Proteomes" id="UP000199520">
    <property type="component" value="Unassembled WGS sequence"/>
</dbReference>